<dbReference type="AlphaFoldDB" id="A0A8H7QAK4"/>
<gene>
    <name evidence="3" type="ORF">INT44_004124</name>
</gene>
<evidence type="ECO:0000313" key="4">
    <source>
        <dbReference type="Proteomes" id="UP000612746"/>
    </source>
</evidence>
<keyword evidence="2" id="KW-0732">Signal</keyword>
<feature type="signal peptide" evidence="2">
    <location>
        <begin position="1"/>
        <end position="25"/>
    </location>
</feature>
<sequence length="304" mass="30493">MRTFSSVTLFAAAAFVGSQIQSVVAGSGQTVEIVNSSNFCFFLPPPGSSDMNISDNEGDAVAYCKGSTPKASDSNTFPSGFILSAHVVTTSDYIQVTGQIDPTKAGLNANDDGGQYDIMAPKGATCAGYDYFVNLVEPSGNDYCIRCCNTETNCNRGISQDGCARVVPGDYSGPGVDSSSDSGSSSSSSAQETTTTTEAAAATTTTSDSSDSTTTADDSTTTTSSVDAAASPVVTSSVPASSSVVPSTSVALVSASSSSIGIATTNLPTESVSAQSVNAAISTAPITFTTLALGGGIVALMQFI</sequence>
<feature type="region of interest" description="Disordered" evidence="1">
    <location>
        <begin position="173"/>
        <end position="241"/>
    </location>
</feature>
<proteinExistence type="predicted"/>
<dbReference type="Proteomes" id="UP000612746">
    <property type="component" value="Unassembled WGS sequence"/>
</dbReference>
<feature type="chain" id="PRO_5033994218" evidence="2">
    <location>
        <begin position="26"/>
        <end position="304"/>
    </location>
</feature>
<dbReference type="OrthoDB" id="3044029at2759"/>
<reference evidence="3" key="1">
    <citation type="submission" date="2020-12" db="EMBL/GenBank/DDBJ databases">
        <title>Metabolic potential, ecology and presence of endohyphal bacteria is reflected in genomic diversity of Mucoromycotina.</title>
        <authorList>
            <person name="Muszewska A."/>
            <person name="Okrasinska A."/>
            <person name="Steczkiewicz K."/>
            <person name="Drgas O."/>
            <person name="Orlowska M."/>
            <person name="Perlinska-Lenart U."/>
            <person name="Aleksandrzak-Piekarczyk T."/>
            <person name="Szatraj K."/>
            <person name="Zielenkiewicz U."/>
            <person name="Pilsyk S."/>
            <person name="Malc E."/>
            <person name="Mieczkowski P."/>
            <person name="Kruszewska J.S."/>
            <person name="Biernat P."/>
            <person name="Pawlowska J."/>
        </authorList>
    </citation>
    <scope>NUCLEOTIDE SEQUENCE</scope>
    <source>
        <strain evidence="3">WA0000051536</strain>
    </source>
</reference>
<accession>A0A8H7QAK4</accession>
<dbReference type="EMBL" id="JAEPRA010000001">
    <property type="protein sequence ID" value="KAG2188982.1"/>
    <property type="molecule type" value="Genomic_DNA"/>
</dbReference>
<comment type="caution">
    <text evidence="3">The sequence shown here is derived from an EMBL/GenBank/DDBJ whole genome shotgun (WGS) entry which is preliminary data.</text>
</comment>
<keyword evidence="4" id="KW-1185">Reference proteome</keyword>
<evidence type="ECO:0000313" key="3">
    <source>
        <dbReference type="EMBL" id="KAG2188982.1"/>
    </source>
</evidence>
<evidence type="ECO:0000256" key="1">
    <source>
        <dbReference type="SAM" id="MobiDB-lite"/>
    </source>
</evidence>
<evidence type="ECO:0000256" key="2">
    <source>
        <dbReference type="SAM" id="SignalP"/>
    </source>
</evidence>
<name>A0A8H7QAK4_9FUNG</name>
<organism evidence="3 4">
    <name type="scientific">Umbelopsis vinacea</name>
    <dbReference type="NCBI Taxonomy" id="44442"/>
    <lineage>
        <taxon>Eukaryota</taxon>
        <taxon>Fungi</taxon>
        <taxon>Fungi incertae sedis</taxon>
        <taxon>Mucoromycota</taxon>
        <taxon>Mucoromycotina</taxon>
        <taxon>Umbelopsidomycetes</taxon>
        <taxon>Umbelopsidales</taxon>
        <taxon>Umbelopsidaceae</taxon>
        <taxon>Umbelopsis</taxon>
    </lineage>
</organism>
<protein>
    <submittedName>
        <fullName evidence="3">Uncharacterized protein</fullName>
    </submittedName>
</protein>